<evidence type="ECO:0000313" key="10">
    <source>
        <dbReference type="EMBL" id="GEM82750.1"/>
    </source>
</evidence>
<gene>
    <name evidence="10" type="ORF">MHY01S_09160</name>
</gene>
<evidence type="ECO:0000259" key="9">
    <source>
        <dbReference type="PROSITE" id="PS51186"/>
    </source>
</evidence>
<evidence type="ECO:0000313" key="11">
    <source>
        <dbReference type="Proteomes" id="UP000321197"/>
    </source>
</evidence>
<evidence type="ECO:0000256" key="7">
    <source>
        <dbReference type="ARBA" id="ARBA00029660"/>
    </source>
</evidence>
<dbReference type="CDD" id="cd04301">
    <property type="entry name" value="NAT_SF"/>
    <property type="match status" value="1"/>
</dbReference>
<proteinExistence type="predicted"/>
<dbReference type="PIRSF" id="PIRSF000452">
    <property type="entry name" value="6-N-acetyltransf"/>
    <property type="match status" value="1"/>
</dbReference>
<dbReference type="InterPro" id="IPR024170">
    <property type="entry name" value="Aminoglycoside_N6-AcTrfrase"/>
</dbReference>
<dbReference type="PANTHER" id="PTHR43877:SF2">
    <property type="entry name" value="AMINOALKYLPHOSPHONATE N-ACETYLTRANSFERASE-RELATED"/>
    <property type="match status" value="1"/>
</dbReference>
<comment type="subunit">
    <text evidence="1">Homodimer.</text>
</comment>
<name>A0A511QZD5_9DEIN</name>
<accession>A0A511QZD5</accession>
<dbReference type="NCBIfam" id="NF043067">
    <property type="entry name" value="AAC_6p_group_E"/>
    <property type="match status" value="1"/>
</dbReference>
<comment type="catalytic activity">
    <reaction evidence="8">
        <text>kanamycin B + acetyl-CoA = N(6')-acetylkanamycin B + CoA + H(+)</text>
        <dbReference type="Rhea" id="RHEA:16449"/>
        <dbReference type="ChEBI" id="CHEBI:15378"/>
        <dbReference type="ChEBI" id="CHEBI:57287"/>
        <dbReference type="ChEBI" id="CHEBI:57288"/>
        <dbReference type="ChEBI" id="CHEBI:58390"/>
        <dbReference type="ChEBI" id="CHEBI:58549"/>
        <dbReference type="EC" id="2.3.1.82"/>
    </reaction>
</comment>
<keyword evidence="6" id="KW-0012">Acyltransferase</keyword>
<dbReference type="EC" id="2.3.1.82" evidence="2"/>
<sequence length="148" mass="16541">MTIRRLQPQDLPAYFYLRTALWPDSALDFELEVAQILSADHQVGFVAEQEGALVGFVEVSLRAYAEGCESSPVGYLEGWYVAPTHRKTGVGRRLVEAAEDWARAQGCTEMASDSEISNTQSHQAHACLGYQEVERIVCFRKSLQEVET</sequence>
<evidence type="ECO:0000256" key="5">
    <source>
        <dbReference type="ARBA" id="ARBA00023251"/>
    </source>
</evidence>
<evidence type="ECO:0000256" key="6">
    <source>
        <dbReference type="ARBA" id="ARBA00023315"/>
    </source>
</evidence>
<evidence type="ECO:0000256" key="8">
    <source>
        <dbReference type="ARBA" id="ARBA00048923"/>
    </source>
</evidence>
<dbReference type="InterPro" id="IPR050832">
    <property type="entry name" value="Bact_Acetyltransf"/>
</dbReference>
<dbReference type="EMBL" id="BJXL01000020">
    <property type="protein sequence ID" value="GEM82750.1"/>
    <property type="molecule type" value="Genomic_DNA"/>
</dbReference>
<protein>
    <recommendedName>
        <fullName evidence="3">Aminoglycoside N(6')-acetyltransferase type 1</fullName>
        <ecNumber evidence="2">2.3.1.82</ecNumber>
    </recommendedName>
    <alternativeName>
        <fullName evidence="7">Aminoglycoside resistance protein</fullName>
    </alternativeName>
</protein>
<evidence type="ECO:0000256" key="1">
    <source>
        <dbReference type="ARBA" id="ARBA00011738"/>
    </source>
</evidence>
<dbReference type="Gene3D" id="3.40.630.30">
    <property type="match status" value="1"/>
</dbReference>
<comment type="caution">
    <text evidence="10">The sequence shown here is derived from an EMBL/GenBank/DDBJ whole genome shotgun (WGS) entry which is preliminary data.</text>
</comment>
<reference evidence="10 11" key="1">
    <citation type="submission" date="2019-07" db="EMBL/GenBank/DDBJ databases">
        <title>Whole genome shotgun sequence of Meiothermus hypogaeus NBRC 106114.</title>
        <authorList>
            <person name="Hosoyama A."/>
            <person name="Uohara A."/>
            <person name="Ohji S."/>
            <person name="Ichikawa N."/>
        </authorList>
    </citation>
    <scope>NUCLEOTIDE SEQUENCE [LARGE SCALE GENOMIC DNA]</scope>
    <source>
        <strain evidence="10 11">NBRC 106114</strain>
    </source>
</reference>
<dbReference type="AlphaFoldDB" id="A0A511QZD5"/>
<dbReference type="InterPro" id="IPR000182">
    <property type="entry name" value="GNAT_dom"/>
</dbReference>
<evidence type="ECO:0000256" key="4">
    <source>
        <dbReference type="ARBA" id="ARBA00022679"/>
    </source>
</evidence>
<evidence type="ECO:0000256" key="3">
    <source>
        <dbReference type="ARBA" id="ARBA00017677"/>
    </source>
</evidence>
<feature type="domain" description="N-acetyltransferase" evidence="9">
    <location>
        <begin position="1"/>
        <end position="148"/>
    </location>
</feature>
<dbReference type="Proteomes" id="UP000321197">
    <property type="component" value="Unassembled WGS sequence"/>
</dbReference>
<dbReference type="InterPro" id="IPR016181">
    <property type="entry name" value="Acyl_CoA_acyltransferase"/>
</dbReference>
<dbReference type="GO" id="GO:0046677">
    <property type="term" value="P:response to antibiotic"/>
    <property type="evidence" value="ECO:0007669"/>
    <property type="project" value="UniProtKB-KW"/>
</dbReference>
<keyword evidence="5" id="KW-0046">Antibiotic resistance</keyword>
<evidence type="ECO:0000256" key="2">
    <source>
        <dbReference type="ARBA" id="ARBA00012888"/>
    </source>
</evidence>
<keyword evidence="4 10" id="KW-0808">Transferase</keyword>
<dbReference type="SUPFAM" id="SSF55729">
    <property type="entry name" value="Acyl-CoA N-acyltransferases (Nat)"/>
    <property type="match status" value="1"/>
</dbReference>
<dbReference type="PROSITE" id="PS51186">
    <property type="entry name" value="GNAT"/>
    <property type="match status" value="1"/>
</dbReference>
<organism evidence="10 11">
    <name type="scientific">Meiothermus hypogaeus NBRC 106114</name>
    <dbReference type="NCBI Taxonomy" id="1227553"/>
    <lineage>
        <taxon>Bacteria</taxon>
        <taxon>Thermotogati</taxon>
        <taxon>Deinococcota</taxon>
        <taxon>Deinococci</taxon>
        <taxon>Thermales</taxon>
        <taxon>Thermaceae</taxon>
        <taxon>Meiothermus</taxon>
    </lineage>
</organism>
<dbReference type="GO" id="GO:0047663">
    <property type="term" value="F:aminoglycoside 6'-N-acetyltransferase activity"/>
    <property type="evidence" value="ECO:0007669"/>
    <property type="project" value="UniProtKB-EC"/>
</dbReference>
<dbReference type="OrthoDB" id="118633at2"/>
<dbReference type="Pfam" id="PF00583">
    <property type="entry name" value="Acetyltransf_1"/>
    <property type="match status" value="1"/>
</dbReference>
<dbReference type="PANTHER" id="PTHR43877">
    <property type="entry name" value="AMINOALKYLPHOSPHONATE N-ACETYLTRANSFERASE-RELATED-RELATED"/>
    <property type="match status" value="1"/>
</dbReference>
<dbReference type="RefSeq" id="WP_119341449.1">
    <property type="nucleotide sequence ID" value="NZ_BJXL01000020.1"/>
</dbReference>